<evidence type="ECO:0000313" key="2">
    <source>
        <dbReference type="Proteomes" id="UP000076923"/>
    </source>
</evidence>
<dbReference type="Proteomes" id="UP000076923">
    <property type="component" value="Unassembled WGS sequence"/>
</dbReference>
<dbReference type="EMBL" id="LVWE01000010">
    <property type="protein sequence ID" value="OAD45904.1"/>
    <property type="molecule type" value="Genomic_DNA"/>
</dbReference>
<reference evidence="1 2" key="1">
    <citation type="submission" date="2016-02" db="EMBL/GenBank/DDBJ databases">
        <title>Draft genome sequence of Polaribacter atrinae KACC17473.</title>
        <authorList>
            <person name="Shin S.-K."/>
            <person name="Yi H."/>
        </authorList>
    </citation>
    <scope>NUCLEOTIDE SEQUENCE [LARGE SCALE GENOMIC DNA]</scope>
    <source>
        <strain evidence="1 2">KACC 17473</strain>
    </source>
</reference>
<dbReference type="RefSeq" id="WP_068448934.1">
    <property type="nucleotide sequence ID" value="NZ_CP150660.1"/>
</dbReference>
<evidence type="ECO:0000313" key="1">
    <source>
        <dbReference type="EMBL" id="OAD45904.1"/>
    </source>
</evidence>
<sequence>MKSDTYFNLNKIVPNITEESACKIIENYYIRKFGSEEAAQKYFKEYKKNPVDEFLKELNPAILAKFIGPFLNITSTPITDIIDNVANLGSMSAVDAEELSKSLAFLQSIAPEMESILNLSESRMKVSIIPLLEKKLQLSLSKTRKELGYQDQRTFNKWLSVFFEDKYANRGGQNGKISLKEYIEIVSAFMLSYDEESFNFSNIEELQNRFKNERSILKKELKKFTNNNYALLRSLIEETEGIQLPEEEYRKVPYKIASYFKSEFKKILQ</sequence>
<name>A0A176TDI0_9FLAO</name>
<dbReference type="OrthoDB" id="1423965at2"/>
<accession>A0A176TDI0</accession>
<keyword evidence="2" id="KW-1185">Reference proteome</keyword>
<proteinExistence type="predicted"/>
<comment type="caution">
    <text evidence="1">The sequence shown here is derived from an EMBL/GenBank/DDBJ whole genome shotgun (WGS) entry which is preliminary data.</text>
</comment>
<protein>
    <submittedName>
        <fullName evidence="1">Uncharacterized protein</fullName>
    </submittedName>
</protein>
<gene>
    <name evidence="1" type="ORF">LPB303_06350</name>
</gene>
<dbReference type="AlphaFoldDB" id="A0A176TDI0"/>
<organism evidence="1 2">
    <name type="scientific">Polaribacter atrinae</name>
    <dbReference type="NCBI Taxonomy" id="1333662"/>
    <lineage>
        <taxon>Bacteria</taxon>
        <taxon>Pseudomonadati</taxon>
        <taxon>Bacteroidota</taxon>
        <taxon>Flavobacteriia</taxon>
        <taxon>Flavobacteriales</taxon>
        <taxon>Flavobacteriaceae</taxon>
    </lineage>
</organism>